<evidence type="ECO:0000313" key="10">
    <source>
        <dbReference type="EMBL" id="KAF2092231.1"/>
    </source>
</evidence>
<dbReference type="InterPro" id="IPR006565">
    <property type="entry name" value="BTP"/>
</dbReference>
<comment type="similarity">
    <text evidence="2">Belongs to the TAF8 family.</text>
</comment>
<evidence type="ECO:0000256" key="6">
    <source>
        <dbReference type="ARBA" id="ARBA00023242"/>
    </source>
</evidence>
<feature type="non-terminal residue" evidence="10">
    <location>
        <position position="206"/>
    </location>
</feature>
<evidence type="ECO:0000256" key="1">
    <source>
        <dbReference type="ARBA" id="ARBA00004123"/>
    </source>
</evidence>
<feature type="domain" description="Bromodomain associated" evidence="8">
    <location>
        <begin position="3"/>
        <end position="66"/>
    </location>
</feature>
<feature type="non-terminal residue" evidence="10">
    <location>
        <position position="1"/>
    </location>
</feature>
<dbReference type="Pfam" id="PF07524">
    <property type="entry name" value="Bromo_TP"/>
    <property type="match status" value="1"/>
</dbReference>
<dbReference type="Gene3D" id="1.10.20.10">
    <property type="entry name" value="Histone, subunit A"/>
    <property type="match status" value="1"/>
</dbReference>
<evidence type="ECO:0000256" key="7">
    <source>
        <dbReference type="SAM" id="MobiDB-lite"/>
    </source>
</evidence>
<dbReference type="GO" id="GO:0046982">
    <property type="term" value="F:protein heterodimerization activity"/>
    <property type="evidence" value="ECO:0007669"/>
    <property type="project" value="InterPro"/>
</dbReference>
<evidence type="ECO:0000313" key="11">
    <source>
        <dbReference type="Proteomes" id="UP000799776"/>
    </source>
</evidence>
<feature type="domain" description="Transcription factor TFIID subunit 8 C-terminal" evidence="9">
    <location>
        <begin position="120"/>
        <end position="168"/>
    </location>
</feature>
<accession>A0A9P4LZ35</accession>
<feature type="region of interest" description="Disordered" evidence="7">
    <location>
        <begin position="168"/>
        <end position="190"/>
    </location>
</feature>
<feature type="region of interest" description="Disordered" evidence="7">
    <location>
        <begin position="69"/>
        <end position="100"/>
    </location>
</feature>
<dbReference type="CDD" id="cd08049">
    <property type="entry name" value="TAF8"/>
    <property type="match status" value="1"/>
</dbReference>
<dbReference type="OrthoDB" id="2193813at2759"/>
<evidence type="ECO:0000259" key="8">
    <source>
        <dbReference type="Pfam" id="PF07524"/>
    </source>
</evidence>
<evidence type="ECO:0000256" key="3">
    <source>
        <dbReference type="ARBA" id="ARBA00017307"/>
    </source>
</evidence>
<dbReference type="GO" id="GO:0006367">
    <property type="term" value="P:transcription initiation at RNA polymerase II promoter"/>
    <property type="evidence" value="ECO:0007669"/>
    <property type="project" value="TreeGrafter"/>
</dbReference>
<evidence type="ECO:0000256" key="2">
    <source>
        <dbReference type="ARBA" id="ARBA00008767"/>
    </source>
</evidence>
<evidence type="ECO:0000256" key="4">
    <source>
        <dbReference type="ARBA" id="ARBA00023015"/>
    </source>
</evidence>
<comment type="caution">
    <text evidence="10">The sequence shown here is derived from an EMBL/GenBank/DDBJ whole genome shotgun (WGS) entry which is preliminary data.</text>
</comment>
<feature type="compositionally biased region" description="Pro residues" evidence="7">
    <location>
        <begin position="78"/>
        <end position="92"/>
    </location>
</feature>
<dbReference type="InterPro" id="IPR009072">
    <property type="entry name" value="Histone-fold"/>
</dbReference>
<dbReference type="EMBL" id="ML978711">
    <property type="protein sequence ID" value="KAF2092231.1"/>
    <property type="molecule type" value="Genomic_DNA"/>
</dbReference>
<evidence type="ECO:0000256" key="5">
    <source>
        <dbReference type="ARBA" id="ARBA00023163"/>
    </source>
</evidence>
<dbReference type="AlphaFoldDB" id="A0A9P4LZ35"/>
<comment type="subcellular location">
    <subcellularLocation>
        <location evidence="1">Nucleus</location>
    </subcellularLocation>
</comment>
<dbReference type="PANTHER" id="PTHR46469:SF1">
    <property type="entry name" value="TRANSCRIPTION INITIATION FACTOR TFIID SUBUNIT 8"/>
    <property type="match status" value="1"/>
</dbReference>
<gene>
    <name evidence="10" type="ORF">K490DRAFT_20106</name>
</gene>
<organism evidence="10 11">
    <name type="scientific">Saccharata proteae CBS 121410</name>
    <dbReference type="NCBI Taxonomy" id="1314787"/>
    <lineage>
        <taxon>Eukaryota</taxon>
        <taxon>Fungi</taxon>
        <taxon>Dikarya</taxon>
        <taxon>Ascomycota</taxon>
        <taxon>Pezizomycotina</taxon>
        <taxon>Dothideomycetes</taxon>
        <taxon>Dothideomycetes incertae sedis</taxon>
        <taxon>Botryosphaeriales</taxon>
        <taxon>Saccharataceae</taxon>
        <taxon>Saccharata</taxon>
    </lineage>
</organism>
<dbReference type="InterPro" id="IPR037818">
    <property type="entry name" value="TAF8"/>
</dbReference>
<dbReference type="PANTHER" id="PTHR46469">
    <property type="entry name" value="TRANSCRIPTION INITIATION FACTOR TFIID SUBUNIT 8"/>
    <property type="match status" value="1"/>
</dbReference>
<reference evidence="10" key="1">
    <citation type="journal article" date="2020" name="Stud. Mycol.">
        <title>101 Dothideomycetes genomes: a test case for predicting lifestyles and emergence of pathogens.</title>
        <authorList>
            <person name="Haridas S."/>
            <person name="Albert R."/>
            <person name="Binder M."/>
            <person name="Bloem J."/>
            <person name="Labutti K."/>
            <person name="Salamov A."/>
            <person name="Andreopoulos B."/>
            <person name="Baker S."/>
            <person name="Barry K."/>
            <person name="Bills G."/>
            <person name="Bluhm B."/>
            <person name="Cannon C."/>
            <person name="Castanera R."/>
            <person name="Culley D."/>
            <person name="Daum C."/>
            <person name="Ezra D."/>
            <person name="Gonzalez J."/>
            <person name="Henrissat B."/>
            <person name="Kuo A."/>
            <person name="Liang C."/>
            <person name="Lipzen A."/>
            <person name="Lutzoni F."/>
            <person name="Magnuson J."/>
            <person name="Mondo S."/>
            <person name="Nolan M."/>
            <person name="Ohm R."/>
            <person name="Pangilinan J."/>
            <person name="Park H.-J."/>
            <person name="Ramirez L."/>
            <person name="Alfaro M."/>
            <person name="Sun H."/>
            <person name="Tritt A."/>
            <person name="Yoshinaga Y."/>
            <person name="Zwiers L.-H."/>
            <person name="Turgeon B."/>
            <person name="Goodwin S."/>
            <person name="Spatafora J."/>
            <person name="Crous P."/>
            <person name="Grigoriev I."/>
        </authorList>
    </citation>
    <scope>NUCLEOTIDE SEQUENCE</scope>
    <source>
        <strain evidence="10">CBS 121410</strain>
    </source>
</reference>
<name>A0A9P4LZ35_9PEZI</name>
<dbReference type="InterPro" id="IPR019473">
    <property type="entry name" value="TFIID_su8_C"/>
</dbReference>
<keyword evidence="5" id="KW-0804">Transcription</keyword>
<sequence>LMRAISVTLSAVGFDSVKPSALEAFRAEVDEYMRHFLSDVKTSMQICRRGRPLPQDFAHALAQSGFKPSDLESQLQLPIPPSITQPPIPPPPPEDDAPPQLEEILGEELSGVSEKTQRPYIPTHLPAFPSKHTWQSTPVFSARETDPRKIREKATKEGVMAEQALRKLMAGNKGRKRKAFTTSADTHSRKAQKMWEDAMQAAVAED</sequence>
<dbReference type="GO" id="GO:0005669">
    <property type="term" value="C:transcription factor TFIID complex"/>
    <property type="evidence" value="ECO:0007669"/>
    <property type="project" value="InterPro"/>
</dbReference>
<keyword evidence="4" id="KW-0805">Transcription regulation</keyword>
<dbReference type="CDD" id="cd00076">
    <property type="entry name" value="HFD_SF"/>
    <property type="match status" value="1"/>
</dbReference>
<proteinExistence type="inferred from homology"/>
<dbReference type="Pfam" id="PF10406">
    <property type="entry name" value="TAF8_C"/>
    <property type="match status" value="1"/>
</dbReference>
<dbReference type="Proteomes" id="UP000799776">
    <property type="component" value="Unassembled WGS sequence"/>
</dbReference>
<protein>
    <recommendedName>
        <fullName evidence="3">Transcription initiation factor TFIID subunit 8</fullName>
    </recommendedName>
</protein>
<keyword evidence="11" id="KW-1185">Reference proteome</keyword>
<keyword evidence="6" id="KW-0539">Nucleus</keyword>
<evidence type="ECO:0000259" key="9">
    <source>
        <dbReference type="Pfam" id="PF10406"/>
    </source>
</evidence>